<dbReference type="OrthoDB" id="6894259at2"/>
<gene>
    <name evidence="2" type="ORF">PS691_02682</name>
</gene>
<name>A0A5E7CHE1_PSEFL</name>
<reference evidence="2 3" key="1">
    <citation type="submission" date="2019-09" db="EMBL/GenBank/DDBJ databases">
        <authorList>
            <person name="Chandra G."/>
            <person name="Truman W A."/>
        </authorList>
    </citation>
    <scope>NUCLEOTIDE SEQUENCE [LARGE SCALE GENOMIC DNA]</scope>
    <source>
        <strain evidence="2">PS691</strain>
    </source>
</reference>
<organism evidence="2 3">
    <name type="scientific">Pseudomonas fluorescens</name>
    <dbReference type="NCBI Taxonomy" id="294"/>
    <lineage>
        <taxon>Bacteria</taxon>
        <taxon>Pseudomonadati</taxon>
        <taxon>Pseudomonadota</taxon>
        <taxon>Gammaproteobacteria</taxon>
        <taxon>Pseudomonadales</taxon>
        <taxon>Pseudomonadaceae</taxon>
        <taxon>Pseudomonas</taxon>
    </lineage>
</organism>
<feature type="compositionally biased region" description="Acidic residues" evidence="1">
    <location>
        <begin position="207"/>
        <end position="216"/>
    </location>
</feature>
<feature type="region of interest" description="Disordered" evidence="1">
    <location>
        <begin position="189"/>
        <end position="216"/>
    </location>
</feature>
<dbReference type="EMBL" id="CABVHQ010000023">
    <property type="protein sequence ID" value="VVO01698.1"/>
    <property type="molecule type" value="Genomic_DNA"/>
</dbReference>
<accession>A0A5E7CHE1</accession>
<protein>
    <submittedName>
        <fullName evidence="2">Uncharacterized protein</fullName>
    </submittedName>
</protein>
<dbReference type="Proteomes" id="UP000337909">
    <property type="component" value="Unassembled WGS sequence"/>
</dbReference>
<dbReference type="RefSeq" id="WP_150642670.1">
    <property type="nucleotide sequence ID" value="NZ_CABVHQ010000023.1"/>
</dbReference>
<dbReference type="AlphaFoldDB" id="A0A5E7CHE1"/>
<proteinExistence type="predicted"/>
<sequence>MDNVESMILQKKEPSNTRCSRLFFAEHDSVSREDGQLVYSVFSTLQHRTVSLDLREKPGVQHFAVLWDRDGVDNRVFETIERAIIQQVLSPVSIIHYTKGCLAIVLNQDHNIKNLQEFFDTWQDIAGFAIWEDWTLSCFESRDLTNLMEGRILREYAKNILSAEDLGIFDYNYDMFLYKESWSQEPIADSEQTGAHWSQEKLSFSDNPDEDDENPF</sequence>
<evidence type="ECO:0000313" key="3">
    <source>
        <dbReference type="Proteomes" id="UP000337909"/>
    </source>
</evidence>
<evidence type="ECO:0000313" key="2">
    <source>
        <dbReference type="EMBL" id="VVO01698.1"/>
    </source>
</evidence>
<evidence type="ECO:0000256" key="1">
    <source>
        <dbReference type="SAM" id="MobiDB-lite"/>
    </source>
</evidence>
<feature type="compositionally biased region" description="Polar residues" evidence="1">
    <location>
        <begin position="190"/>
        <end position="206"/>
    </location>
</feature>